<proteinExistence type="inferred from homology"/>
<sequence length="341" mass="36275">MEHSVNEATKPVRIAMVGLGWWGRKMVAVLEAAGAHLDVVVAVEPDPAARAFCGEHGLALTTSYEQALARPDVEAVILATPHSLHEEQIEKAVAAGKHVFCEKPLAMTKAGAEKAVELCRKAGLVLGMGHERRFEPPVAEMLRAAASGKLGRILQVEANFSHDKFLTLDKSNWRLNAAQAPAAGMTATGIHLTDLAVKLLGAPRDVRVACENLASDFPQGDTLSAHIRFQGGGTAYVSATLVTPFVSRFAVFGTKGWIEVRDKAHVEAPDGWVVTSAWTGMPIEVREVGPAEPVRDNLVAFAQAVRGTEPYAISGDDMINNIALLEAIIKSAANGQVVTVG</sequence>
<dbReference type="Pfam" id="PF01408">
    <property type="entry name" value="GFO_IDH_MocA"/>
    <property type="match status" value="1"/>
</dbReference>
<dbReference type="EMBL" id="PXYK01000002">
    <property type="protein sequence ID" value="PSJ65329.1"/>
    <property type="molecule type" value="Genomic_DNA"/>
</dbReference>
<dbReference type="PANTHER" id="PTHR43708:SF5">
    <property type="entry name" value="CONSERVED EXPRESSED OXIDOREDUCTASE (EUROFUNG)-RELATED"/>
    <property type="match status" value="1"/>
</dbReference>
<accession>A0A2P7SS76</accession>
<dbReference type="SUPFAM" id="SSF55347">
    <property type="entry name" value="Glyceraldehyde-3-phosphate dehydrogenase-like, C-terminal domain"/>
    <property type="match status" value="1"/>
</dbReference>
<feature type="domain" description="Gfo/Idh/MocA-like oxidoreductase N-terminal" evidence="3">
    <location>
        <begin position="12"/>
        <end position="130"/>
    </location>
</feature>
<dbReference type="InterPro" id="IPR055170">
    <property type="entry name" value="GFO_IDH_MocA-like_dom"/>
</dbReference>
<name>A0A2P7SS76_9HYPH</name>
<evidence type="ECO:0000259" key="4">
    <source>
        <dbReference type="Pfam" id="PF22725"/>
    </source>
</evidence>
<keyword evidence="6" id="KW-1185">Reference proteome</keyword>
<organism evidence="5 6">
    <name type="scientific">Kumtagia ephedrae</name>
    <dbReference type="NCBI Taxonomy" id="2116701"/>
    <lineage>
        <taxon>Bacteria</taxon>
        <taxon>Pseudomonadati</taxon>
        <taxon>Pseudomonadota</taxon>
        <taxon>Alphaproteobacteria</taxon>
        <taxon>Hyphomicrobiales</taxon>
        <taxon>Phyllobacteriaceae</taxon>
        <taxon>Kumtagia</taxon>
    </lineage>
</organism>
<dbReference type="InterPro" id="IPR000683">
    <property type="entry name" value="Gfo/Idh/MocA-like_OxRdtase_N"/>
</dbReference>
<keyword evidence="2" id="KW-0560">Oxidoreductase</keyword>
<dbReference type="PANTHER" id="PTHR43708">
    <property type="entry name" value="CONSERVED EXPRESSED OXIDOREDUCTASE (EUROFUNG)"/>
    <property type="match status" value="1"/>
</dbReference>
<dbReference type="AlphaFoldDB" id="A0A2P7SS76"/>
<comment type="caution">
    <text evidence="5">The sequence shown here is derived from an EMBL/GenBank/DDBJ whole genome shotgun (WGS) entry which is preliminary data.</text>
</comment>
<dbReference type="GO" id="GO:0000166">
    <property type="term" value="F:nucleotide binding"/>
    <property type="evidence" value="ECO:0007669"/>
    <property type="project" value="InterPro"/>
</dbReference>
<dbReference type="Gene3D" id="3.40.50.720">
    <property type="entry name" value="NAD(P)-binding Rossmann-like Domain"/>
    <property type="match status" value="1"/>
</dbReference>
<dbReference type="SUPFAM" id="SSF51735">
    <property type="entry name" value="NAD(P)-binding Rossmann-fold domains"/>
    <property type="match status" value="1"/>
</dbReference>
<gene>
    <name evidence="5" type="ORF">C7I84_03005</name>
</gene>
<dbReference type="OrthoDB" id="9800846at2"/>
<feature type="domain" description="GFO/IDH/MocA-like oxidoreductase" evidence="4">
    <location>
        <begin position="140"/>
        <end position="259"/>
    </location>
</feature>
<evidence type="ECO:0000259" key="3">
    <source>
        <dbReference type="Pfam" id="PF01408"/>
    </source>
</evidence>
<dbReference type="Proteomes" id="UP000241229">
    <property type="component" value="Unassembled WGS sequence"/>
</dbReference>
<dbReference type="InterPro" id="IPR036291">
    <property type="entry name" value="NAD(P)-bd_dom_sf"/>
</dbReference>
<evidence type="ECO:0000256" key="2">
    <source>
        <dbReference type="ARBA" id="ARBA00023002"/>
    </source>
</evidence>
<dbReference type="InterPro" id="IPR051317">
    <property type="entry name" value="Gfo/Idh/MocA_oxidoreduct"/>
</dbReference>
<evidence type="ECO:0000313" key="5">
    <source>
        <dbReference type="EMBL" id="PSJ65329.1"/>
    </source>
</evidence>
<protein>
    <submittedName>
        <fullName evidence="5">Gfo/Idh/MocA family oxidoreductase</fullName>
    </submittedName>
</protein>
<reference evidence="5 6" key="1">
    <citation type="submission" date="2018-03" db="EMBL/GenBank/DDBJ databases">
        <title>The draft genome of Mesorhizobium sp. 6GN-30.</title>
        <authorList>
            <person name="Liu L."/>
            <person name="Li L."/>
            <person name="Wang T."/>
            <person name="Zhang X."/>
            <person name="Liang L."/>
        </authorList>
    </citation>
    <scope>NUCLEOTIDE SEQUENCE [LARGE SCALE GENOMIC DNA]</scope>
    <source>
        <strain evidence="5 6">6GN30</strain>
    </source>
</reference>
<dbReference type="GO" id="GO:0016491">
    <property type="term" value="F:oxidoreductase activity"/>
    <property type="evidence" value="ECO:0007669"/>
    <property type="project" value="UniProtKB-KW"/>
</dbReference>
<evidence type="ECO:0000256" key="1">
    <source>
        <dbReference type="ARBA" id="ARBA00010928"/>
    </source>
</evidence>
<evidence type="ECO:0000313" key="6">
    <source>
        <dbReference type="Proteomes" id="UP000241229"/>
    </source>
</evidence>
<dbReference type="Pfam" id="PF22725">
    <property type="entry name" value="GFO_IDH_MocA_C3"/>
    <property type="match status" value="1"/>
</dbReference>
<dbReference type="Gene3D" id="3.30.360.10">
    <property type="entry name" value="Dihydrodipicolinate Reductase, domain 2"/>
    <property type="match status" value="1"/>
</dbReference>
<comment type="similarity">
    <text evidence="1">Belongs to the Gfo/Idh/MocA family.</text>
</comment>